<name>A0AAD7FQ52_9AGAR</name>
<dbReference type="Proteomes" id="UP001221142">
    <property type="component" value="Unassembled WGS sequence"/>
</dbReference>
<dbReference type="AlphaFoldDB" id="A0AAD7FQ52"/>
<protein>
    <submittedName>
        <fullName evidence="1">Uncharacterized protein</fullName>
    </submittedName>
</protein>
<comment type="caution">
    <text evidence="1">The sequence shown here is derived from an EMBL/GenBank/DDBJ whole genome shotgun (WGS) entry which is preliminary data.</text>
</comment>
<evidence type="ECO:0000313" key="2">
    <source>
        <dbReference type="Proteomes" id="UP001221142"/>
    </source>
</evidence>
<organism evidence="1 2">
    <name type="scientific">Roridomyces roridus</name>
    <dbReference type="NCBI Taxonomy" id="1738132"/>
    <lineage>
        <taxon>Eukaryota</taxon>
        <taxon>Fungi</taxon>
        <taxon>Dikarya</taxon>
        <taxon>Basidiomycota</taxon>
        <taxon>Agaricomycotina</taxon>
        <taxon>Agaricomycetes</taxon>
        <taxon>Agaricomycetidae</taxon>
        <taxon>Agaricales</taxon>
        <taxon>Marasmiineae</taxon>
        <taxon>Mycenaceae</taxon>
        <taxon>Roridomyces</taxon>
    </lineage>
</organism>
<keyword evidence="2" id="KW-1185">Reference proteome</keyword>
<dbReference type="EMBL" id="JARKIF010000006">
    <property type="protein sequence ID" value="KAJ7636675.1"/>
    <property type="molecule type" value="Genomic_DNA"/>
</dbReference>
<gene>
    <name evidence="1" type="ORF">FB45DRAFT_907074</name>
</gene>
<reference evidence="1" key="1">
    <citation type="submission" date="2023-03" db="EMBL/GenBank/DDBJ databases">
        <title>Massive genome expansion in bonnet fungi (Mycena s.s.) driven by repeated elements and novel gene families across ecological guilds.</title>
        <authorList>
            <consortium name="Lawrence Berkeley National Laboratory"/>
            <person name="Harder C.B."/>
            <person name="Miyauchi S."/>
            <person name="Viragh M."/>
            <person name="Kuo A."/>
            <person name="Thoen E."/>
            <person name="Andreopoulos B."/>
            <person name="Lu D."/>
            <person name="Skrede I."/>
            <person name="Drula E."/>
            <person name="Henrissat B."/>
            <person name="Morin E."/>
            <person name="Kohler A."/>
            <person name="Barry K."/>
            <person name="LaButti K."/>
            <person name="Morin E."/>
            <person name="Salamov A."/>
            <person name="Lipzen A."/>
            <person name="Mereny Z."/>
            <person name="Hegedus B."/>
            <person name="Baldrian P."/>
            <person name="Stursova M."/>
            <person name="Weitz H."/>
            <person name="Taylor A."/>
            <person name="Grigoriev I.V."/>
            <person name="Nagy L.G."/>
            <person name="Martin F."/>
            <person name="Kauserud H."/>
        </authorList>
    </citation>
    <scope>NUCLEOTIDE SEQUENCE</scope>
    <source>
        <strain evidence="1">9284</strain>
    </source>
</reference>
<evidence type="ECO:0000313" key="1">
    <source>
        <dbReference type="EMBL" id="KAJ7636675.1"/>
    </source>
</evidence>
<accession>A0AAD7FQ52</accession>
<sequence>MSSGFSTFTFDTHNILDGSLRSVPDQSVAYSIRTEETGPGSSRERRRTILQLQGGAGAPACIDWKQKTFEISGVTRNISEVRTSRGRFKFSPSHHWSWFDCEEYKLKYGAEVEHSWTVYSYSGETLATFTSNVRHLHNKKALPVLSICPSIRDEEERRFIILVLLYSETKRHQKELRRSLGGMGDFFGNLGGD</sequence>
<proteinExistence type="predicted"/>